<accession>A0AAF0UZG1</accession>
<reference evidence="1" key="1">
    <citation type="submission" date="2023-08" db="EMBL/GenBank/DDBJ databases">
        <title>A de novo genome assembly of Solanum verrucosum Schlechtendal, a Mexican diploid species geographically isolated from the other diploid A-genome species in potato relatives.</title>
        <authorList>
            <person name="Hosaka K."/>
        </authorList>
    </citation>
    <scope>NUCLEOTIDE SEQUENCE</scope>
    <source>
        <tissue evidence="1">Young leaves</tissue>
    </source>
</reference>
<dbReference type="EMBL" id="CP133622">
    <property type="protein sequence ID" value="WMV54564.1"/>
    <property type="molecule type" value="Genomic_DNA"/>
</dbReference>
<protein>
    <submittedName>
        <fullName evidence="1">Uncharacterized protein</fullName>
    </submittedName>
</protein>
<evidence type="ECO:0000313" key="1">
    <source>
        <dbReference type="EMBL" id="WMV54564.1"/>
    </source>
</evidence>
<keyword evidence="2" id="KW-1185">Reference proteome</keyword>
<evidence type="ECO:0000313" key="2">
    <source>
        <dbReference type="Proteomes" id="UP001234989"/>
    </source>
</evidence>
<dbReference type="AlphaFoldDB" id="A0AAF0UZG1"/>
<gene>
    <name evidence="1" type="ORF">MTR67_047949</name>
</gene>
<name>A0AAF0UZG1_SOLVR</name>
<organism evidence="1 2">
    <name type="scientific">Solanum verrucosum</name>
    <dbReference type="NCBI Taxonomy" id="315347"/>
    <lineage>
        <taxon>Eukaryota</taxon>
        <taxon>Viridiplantae</taxon>
        <taxon>Streptophyta</taxon>
        <taxon>Embryophyta</taxon>
        <taxon>Tracheophyta</taxon>
        <taxon>Spermatophyta</taxon>
        <taxon>Magnoliopsida</taxon>
        <taxon>eudicotyledons</taxon>
        <taxon>Gunneridae</taxon>
        <taxon>Pentapetalae</taxon>
        <taxon>asterids</taxon>
        <taxon>lamiids</taxon>
        <taxon>Solanales</taxon>
        <taxon>Solanaceae</taxon>
        <taxon>Solanoideae</taxon>
        <taxon>Solaneae</taxon>
        <taxon>Solanum</taxon>
    </lineage>
</organism>
<dbReference type="Proteomes" id="UP001234989">
    <property type="component" value="Chromosome 11"/>
</dbReference>
<proteinExistence type="predicted"/>
<sequence>MGISPSYELEITQTQRRWKDCSKIFPTISRNTPNSSLSRSYGRLKFTKNSTLTQLIFSRIFLYFPKMTISSF</sequence>